<evidence type="ECO:0000256" key="1">
    <source>
        <dbReference type="SAM" id="Phobius"/>
    </source>
</evidence>
<feature type="transmembrane region" description="Helical" evidence="1">
    <location>
        <begin position="6"/>
        <end position="26"/>
    </location>
</feature>
<gene>
    <name evidence="2" type="ORF">O3P16_16995</name>
</gene>
<feature type="transmembrane region" description="Helical" evidence="1">
    <location>
        <begin position="47"/>
        <end position="65"/>
    </location>
</feature>
<evidence type="ECO:0000313" key="2">
    <source>
        <dbReference type="EMBL" id="MDA3616511.1"/>
    </source>
</evidence>
<keyword evidence="3" id="KW-1185">Reference proteome</keyword>
<comment type="caution">
    <text evidence="2">The sequence shown here is derived from an EMBL/GenBank/DDBJ whole genome shotgun (WGS) entry which is preliminary data.</text>
</comment>
<accession>A0ABT4UNT6</accession>
<dbReference type="EMBL" id="JAQGEF010000032">
    <property type="protein sequence ID" value="MDA3616511.1"/>
    <property type="molecule type" value="Genomic_DNA"/>
</dbReference>
<dbReference type="Proteomes" id="UP001210231">
    <property type="component" value="Unassembled WGS sequence"/>
</dbReference>
<feature type="transmembrane region" description="Helical" evidence="1">
    <location>
        <begin position="77"/>
        <end position="96"/>
    </location>
</feature>
<reference evidence="2 3" key="1">
    <citation type="submission" date="2022-12" db="EMBL/GenBank/DDBJ databases">
        <title>Chitinophagaceae gen. sp. nov., a new member of the family Chitinophagaceae, isolated from soil in a chemical factory.</title>
        <authorList>
            <person name="Ke Z."/>
        </authorList>
    </citation>
    <scope>NUCLEOTIDE SEQUENCE [LARGE SCALE GENOMIC DNA]</scope>
    <source>
        <strain evidence="2 3">LY-5</strain>
    </source>
</reference>
<keyword evidence="1" id="KW-0812">Transmembrane</keyword>
<feature type="transmembrane region" description="Helical" evidence="1">
    <location>
        <begin position="108"/>
        <end position="130"/>
    </location>
</feature>
<name>A0ABT4UNT6_9BACT</name>
<organism evidence="2 3">
    <name type="scientific">Polluticaenibacter yanchengensis</name>
    <dbReference type="NCBI Taxonomy" id="3014562"/>
    <lineage>
        <taxon>Bacteria</taxon>
        <taxon>Pseudomonadati</taxon>
        <taxon>Bacteroidota</taxon>
        <taxon>Chitinophagia</taxon>
        <taxon>Chitinophagales</taxon>
        <taxon>Chitinophagaceae</taxon>
        <taxon>Polluticaenibacter</taxon>
    </lineage>
</organism>
<keyword evidence="1" id="KW-0472">Membrane</keyword>
<proteinExistence type="predicted"/>
<keyword evidence="1" id="KW-1133">Transmembrane helix</keyword>
<sequence>MILHIKIAGIIMMLLSLIHVGFPQYFKWKKEFKSITMINRQMMYMHTLFLALAIFLISILCIGYTTELVSTHIGKVISKGLFIFWTFRLLIQFIGYSPVLWKGKLFETFIHILFTAIWLYFSGLFFMAGFL</sequence>
<evidence type="ECO:0000313" key="3">
    <source>
        <dbReference type="Proteomes" id="UP001210231"/>
    </source>
</evidence>
<protein>
    <submittedName>
        <fullName evidence="2">Uncharacterized protein</fullName>
    </submittedName>
</protein>